<comment type="caution">
    <text evidence="1">The sequence shown here is derived from an EMBL/GenBank/DDBJ whole genome shotgun (WGS) entry which is preliminary data.</text>
</comment>
<evidence type="ECO:0000313" key="1">
    <source>
        <dbReference type="EMBL" id="KAL0957728.1"/>
    </source>
</evidence>
<gene>
    <name evidence="1" type="ORF">HGRIS_014906</name>
</gene>
<name>A0ABR3JR19_9AGAR</name>
<dbReference type="EMBL" id="JASNQZ010000005">
    <property type="protein sequence ID" value="KAL0957728.1"/>
    <property type="molecule type" value="Genomic_DNA"/>
</dbReference>
<accession>A0ABR3JR19</accession>
<reference evidence="2" key="1">
    <citation type="submission" date="2024-06" db="EMBL/GenBank/DDBJ databases">
        <title>Multi-omics analyses provide insights into the biosynthesis of the anticancer antibiotic pleurotin in Hohenbuehelia grisea.</title>
        <authorList>
            <person name="Weaver J.A."/>
            <person name="Alberti F."/>
        </authorList>
    </citation>
    <scope>NUCLEOTIDE SEQUENCE [LARGE SCALE GENOMIC DNA]</scope>
    <source>
        <strain evidence="2">T-177</strain>
    </source>
</reference>
<keyword evidence="2" id="KW-1185">Reference proteome</keyword>
<organism evidence="1 2">
    <name type="scientific">Hohenbuehelia grisea</name>
    <dbReference type="NCBI Taxonomy" id="104357"/>
    <lineage>
        <taxon>Eukaryota</taxon>
        <taxon>Fungi</taxon>
        <taxon>Dikarya</taxon>
        <taxon>Basidiomycota</taxon>
        <taxon>Agaricomycotina</taxon>
        <taxon>Agaricomycetes</taxon>
        <taxon>Agaricomycetidae</taxon>
        <taxon>Agaricales</taxon>
        <taxon>Pleurotineae</taxon>
        <taxon>Pleurotaceae</taxon>
        <taxon>Hohenbuehelia</taxon>
    </lineage>
</organism>
<protein>
    <submittedName>
        <fullName evidence="1">Uncharacterized protein</fullName>
    </submittedName>
</protein>
<dbReference type="Proteomes" id="UP001556367">
    <property type="component" value="Unassembled WGS sequence"/>
</dbReference>
<proteinExistence type="predicted"/>
<sequence length="120" mass="13242">MTTSNLIPTRTKTKNLHSSLNASVAQVAVIACERLEVGMSVAIHGLGNFAWRIIVVQILCSWVNKSIMRKGTMNAARFIAYYCEDQALGSWLLSRLKHGTVCLPRTRSISRLPCLLLAAL</sequence>
<evidence type="ECO:0000313" key="2">
    <source>
        <dbReference type="Proteomes" id="UP001556367"/>
    </source>
</evidence>